<comment type="catalytic activity">
    <reaction evidence="1">
        <text>a 3-(acyloxy)acyl derivative of bacterial toxin + H2O = a 3-hydroxyacyl derivative of bacterial toxin + a fatty acid + H(+)</text>
        <dbReference type="Rhea" id="RHEA:12032"/>
        <dbReference type="ChEBI" id="CHEBI:15377"/>
        <dbReference type="ChEBI" id="CHEBI:15378"/>
        <dbReference type="ChEBI" id="CHEBI:28868"/>
        <dbReference type="ChEBI" id="CHEBI:136853"/>
        <dbReference type="ChEBI" id="CHEBI:140675"/>
        <dbReference type="EC" id="3.1.1.77"/>
    </reaction>
</comment>
<feature type="signal peptide" evidence="4">
    <location>
        <begin position="1"/>
        <end position="27"/>
    </location>
</feature>
<keyword evidence="1" id="KW-0378">Hydrolase</keyword>
<comment type="subunit">
    <text evidence="1">Homodimer.</text>
</comment>
<comment type="subcellular location">
    <subcellularLocation>
        <location evidence="1">Cell outer membrane</location>
        <topology evidence="1">Multi-pass membrane protein</topology>
    </subcellularLocation>
</comment>
<dbReference type="Gene3D" id="2.40.160.20">
    <property type="match status" value="1"/>
</dbReference>
<sequence>MQHIPLKKSLASLLGALLSLYCLPANALDVTAAVGFTGESTWTLRLAAQSDFKRSWWVTDTGQLSGYWDGAYTYWQGDKTVDNHSLSLSPVFRYEFNARAVKPYVEAGIGLAAFSKTRLEKQKLSTALQFEDRIGMGLRFAQQEVGVRVIHYSNAGIKRPNDGVENYTVHYRMYF</sequence>
<proteinExistence type="inferred from homology"/>
<organism evidence="5 6">
    <name type="scientific">Thiopseudomonas alkaliphila</name>
    <dbReference type="NCBI Taxonomy" id="1697053"/>
    <lineage>
        <taxon>Bacteria</taxon>
        <taxon>Pseudomonadati</taxon>
        <taxon>Pseudomonadota</taxon>
        <taxon>Gammaproteobacteria</taxon>
        <taxon>Pseudomonadales</taxon>
        <taxon>Pseudomonadaceae</taxon>
        <taxon>Thiopseudomonas</taxon>
    </lineage>
</organism>
<dbReference type="Pfam" id="PF09411">
    <property type="entry name" value="PagL"/>
    <property type="match status" value="1"/>
</dbReference>
<evidence type="ECO:0000313" key="6">
    <source>
        <dbReference type="Proteomes" id="UP000063953"/>
    </source>
</evidence>
<dbReference type="PIRSF" id="PIRSF029681">
    <property type="entry name" value="PagL"/>
    <property type="match status" value="1"/>
</dbReference>
<dbReference type="OrthoDB" id="9797122at2"/>
<accession>A0A0K1XBV3</accession>
<dbReference type="RefSeq" id="WP_053099780.1">
    <property type="nucleotide sequence ID" value="NZ_CP012358.1"/>
</dbReference>
<dbReference type="InterPro" id="IPR018550">
    <property type="entry name" value="Lipid-A_deacylase-rel"/>
</dbReference>
<feature type="active site" description="Charge relay system" evidence="2">
    <location>
        <position position="153"/>
    </location>
</feature>
<gene>
    <name evidence="5" type="ORF">AKN88_02160</name>
</gene>
<dbReference type="EMBL" id="CP012365">
    <property type="protein sequence ID" value="AKX58870.1"/>
    <property type="molecule type" value="Genomic_DNA"/>
</dbReference>
<keyword evidence="4" id="KW-0732">Signal</keyword>
<evidence type="ECO:0000313" key="5">
    <source>
        <dbReference type="EMBL" id="AKX58870.1"/>
    </source>
</evidence>
<dbReference type="PATRIC" id="fig|1697052.3.peg.760"/>
<dbReference type="GeneID" id="93983452"/>
<feature type="active site" description="Charge relay system" evidence="2">
    <location>
        <position position="165"/>
    </location>
</feature>
<dbReference type="InterPro" id="IPR011250">
    <property type="entry name" value="OMP/PagP_B-barrel"/>
</dbReference>
<evidence type="ECO:0000256" key="3">
    <source>
        <dbReference type="PIRSR" id="PIRSR029681-2"/>
    </source>
</evidence>
<dbReference type="EC" id="3.1.1.77" evidence="1"/>
<dbReference type="GO" id="GO:0009279">
    <property type="term" value="C:cell outer membrane"/>
    <property type="evidence" value="ECO:0007669"/>
    <property type="project" value="UniProtKB-SubCell"/>
</dbReference>
<evidence type="ECO:0000256" key="2">
    <source>
        <dbReference type="PIRSR" id="PIRSR029681-1"/>
    </source>
</evidence>
<dbReference type="AlphaFoldDB" id="A0A0K1XBV3"/>
<comment type="function">
    <text evidence="1">Has lipid A 3-O-deacylase activity. Hydrolyzes the ester bond at the 3 position of lipid A, a bioactive component of lipopolysaccharide (LPS), thereby releasing the primary fatty acyl moiety.</text>
</comment>
<feature type="site" description="Critical for activity" evidence="3">
    <location>
        <position position="154"/>
    </location>
</feature>
<name>A0A0K1XBV3_9GAMM</name>
<dbReference type="STRING" id="1697053.AKN87_04135"/>
<keyword evidence="6" id="KW-1185">Reference proteome</keyword>
<keyword evidence="1" id="KW-0472">Membrane</keyword>
<evidence type="ECO:0000256" key="4">
    <source>
        <dbReference type="SAM" id="SignalP"/>
    </source>
</evidence>
<dbReference type="SUPFAM" id="SSF56925">
    <property type="entry name" value="OMPA-like"/>
    <property type="match status" value="1"/>
</dbReference>
<feature type="chain" id="PRO_5005471962" description="Lipid A deacylase" evidence="4">
    <location>
        <begin position="28"/>
        <end position="175"/>
    </location>
</feature>
<keyword evidence="1" id="KW-0998">Cell outer membrane</keyword>
<feature type="active site" description="Charge relay system" evidence="2">
    <location>
        <position position="151"/>
    </location>
</feature>
<protein>
    <recommendedName>
        <fullName evidence="1">Lipid A deacylase</fullName>
        <ecNumber evidence="1">3.1.1.77</ecNumber>
    </recommendedName>
    <alternativeName>
        <fullName evidence="1">LPS 3-O-deacylase</fullName>
    </alternativeName>
    <alternativeName>
        <fullName evidence="1">Outer membrane enzyme</fullName>
    </alternativeName>
</protein>
<evidence type="ECO:0000256" key="1">
    <source>
        <dbReference type="PIRNR" id="PIRNR029681"/>
    </source>
</evidence>
<reference evidence="5 6" key="1">
    <citation type="journal article" date="2015" name="Genome Announc.">
        <title>Genome Sequences of Oblitimonas alkaliphila gen. nov. sp. nov. (Proposed), a Novel Bacterium of the Pseudomonadaceae Family.</title>
        <authorList>
            <person name="Lauer A.C."/>
            <person name="Nicholson A.C."/>
            <person name="Humrighouse B.W."/>
            <person name="Emery B."/>
            <person name="Drobish A."/>
            <person name="Juieng P."/>
            <person name="Loparev V."/>
            <person name="McQuiston J.R."/>
        </authorList>
    </citation>
    <scope>NUCLEOTIDE SEQUENCE [LARGE SCALE GENOMIC DNA]</scope>
    <source>
        <strain evidence="5 6">E5571</strain>
    </source>
</reference>
<comment type="similarity">
    <text evidence="1">Belongs to the PagL family.</text>
</comment>
<dbReference type="Proteomes" id="UP000063953">
    <property type="component" value="Chromosome"/>
</dbReference>
<dbReference type="GO" id="GO:0050528">
    <property type="term" value="F:acyloxyacyl hydrolase activity"/>
    <property type="evidence" value="ECO:0007669"/>
    <property type="project" value="UniProtKB-EC"/>
</dbReference>
<dbReference type="KEGG" id="pbb:AKN87_04135"/>